<dbReference type="EMBL" id="UOEE01000029">
    <property type="protein sequence ID" value="VAV87158.1"/>
    <property type="molecule type" value="Genomic_DNA"/>
</dbReference>
<protein>
    <recommendedName>
        <fullName evidence="3">PepSY domain-containing protein</fullName>
    </recommendedName>
</protein>
<name>A0A3B0RGB1_9ZZZZ</name>
<sequence>MKTAAILTRVHKWIGLLVGLQLLLWTTGGVVMSVFKIESVRSEAMIAKPLPLSADLAISTYPMRVAKAAGLDNFEALSLENFAGEPVWRIKSEEKTVLVSAISGRSMLPLTEEDTRKLALADYAGTGEIKQITRVETGPIEVRGRKDLYRINFSKPRNYTLWVDRNEGRIIAHRSTLWRVYDFFWMLHIMDYDDRKDFNNPLLIFFAFSAFLFVGTGIGLLVHRFLLRPRRRRR</sequence>
<accession>A0A3B0RGB1</accession>
<keyword evidence="1" id="KW-0812">Transmembrane</keyword>
<organism evidence="2">
    <name type="scientific">hydrothermal vent metagenome</name>
    <dbReference type="NCBI Taxonomy" id="652676"/>
    <lineage>
        <taxon>unclassified sequences</taxon>
        <taxon>metagenomes</taxon>
        <taxon>ecological metagenomes</taxon>
    </lineage>
</organism>
<keyword evidence="1" id="KW-1133">Transmembrane helix</keyword>
<evidence type="ECO:0000313" key="2">
    <source>
        <dbReference type="EMBL" id="VAV87158.1"/>
    </source>
</evidence>
<gene>
    <name evidence="2" type="ORF">MNBD_ALPHA06-962</name>
</gene>
<keyword evidence="1" id="KW-0472">Membrane</keyword>
<reference evidence="2" key="1">
    <citation type="submission" date="2018-06" db="EMBL/GenBank/DDBJ databases">
        <authorList>
            <person name="Zhirakovskaya E."/>
        </authorList>
    </citation>
    <scope>NUCLEOTIDE SEQUENCE</scope>
</reference>
<proteinExistence type="predicted"/>
<feature type="transmembrane region" description="Helical" evidence="1">
    <location>
        <begin position="202"/>
        <end position="227"/>
    </location>
</feature>
<dbReference type="AlphaFoldDB" id="A0A3B0RGB1"/>
<evidence type="ECO:0000256" key="1">
    <source>
        <dbReference type="SAM" id="Phobius"/>
    </source>
</evidence>
<evidence type="ECO:0008006" key="3">
    <source>
        <dbReference type="Google" id="ProtNLM"/>
    </source>
</evidence>